<dbReference type="GO" id="GO:0005737">
    <property type="term" value="C:cytoplasm"/>
    <property type="evidence" value="ECO:0007669"/>
    <property type="project" value="TreeGrafter"/>
</dbReference>
<name>A0A103E4X8_9BURK</name>
<evidence type="ECO:0000313" key="2">
    <source>
        <dbReference type="Proteomes" id="UP000062788"/>
    </source>
</evidence>
<dbReference type="Gene3D" id="3.40.50.720">
    <property type="entry name" value="NAD(P)-binding Rossmann-like Domain"/>
    <property type="match status" value="1"/>
</dbReference>
<dbReference type="Gene3D" id="3.30.1780.10">
    <property type="entry name" value="ornithine cyclodeaminase, domain 1"/>
    <property type="match status" value="1"/>
</dbReference>
<reference evidence="1 2" key="1">
    <citation type="submission" date="2015-11" db="EMBL/GenBank/DDBJ databases">
        <title>Expanding the genomic diversity of Burkholderia species for the development of highly accurate diagnostics.</title>
        <authorList>
            <person name="Sahl J."/>
            <person name="Keim P."/>
            <person name="Wagner D."/>
        </authorList>
    </citation>
    <scope>NUCLEOTIDE SEQUENCE [LARGE SCALE GENOMIC DNA]</scope>
    <source>
        <strain evidence="1 2">TSV85</strain>
    </source>
</reference>
<dbReference type="InterPro" id="IPR003462">
    <property type="entry name" value="ODC_Mu_crystall"/>
</dbReference>
<proteinExistence type="predicted"/>
<dbReference type="SUPFAM" id="SSF51735">
    <property type="entry name" value="NAD(P)-binding Rossmann-fold domains"/>
    <property type="match status" value="1"/>
</dbReference>
<dbReference type="InterPro" id="IPR023401">
    <property type="entry name" value="ODC_N"/>
</dbReference>
<gene>
    <name evidence="1" type="ORF">WS67_06625</name>
</gene>
<comment type="caution">
    <text evidence="1">The sequence shown here is derived from an EMBL/GenBank/DDBJ whole genome shotgun (WGS) entry which is preliminary data.</text>
</comment>
<dbReference type="OrthoDB" id="5293744at2"/>
<evidence type="ECO:0000313" key="1">
    <source>
        <dbReference type="EMBL" id="KVE28425.1"/>
    </source>
</evidence>
<keyword evidence="2" id="KW-1185">Reference proteome</keyword>
<dbReference type="PANTHER" id="PTHR13812:SF19">
    <property type="entry name" value="KETIMINE REDUCTASE MU-CRYSTALLIN"/>
    <property type="match status" value="1"/>
</dbReference>
<dbReference type="Proteomes" id="UP000062788">
    <property type="component" value="Unassembled WGS sequence"/>
</dbReference>
<dbReference type="InterPro" id="IPR053444">
    <property type="entry name" value="Pyr2C_reductase-like"/>
</dbReference>
<dbReference type="RefSeq" id="WP_059514433.1">
    <property type="nucleotide sequence ID" value="NZ_LOWA01000018.1"/>
</dbReference>
<dbReference type="AlphaFoldDB" id="A0A103E4X8"/>
<dbReference type="InterPro" id="IPR036291">
    <property type="entry name" value="NAD(P)-bd_dom_sf"/>
</dbReference>
<accession>A0A103E4X8</accession>
<protein>
    <submittedName>
        <fullName evidence="1">Ornithine cyclodeaminase</fullName>
    </submittedName>
</protein>
<dbReference type="NCBIfam" id="NF045512">
    <property type="entry name" value="PyrPipCarbRedLhpI"/>
    <property type="match status" value="1"/>
</dbReference>
<dbReference type="NCBIfam" id="NF005603">
    <property type="entry name" value="PRK07340.1"/>
    <property type="match status" value="1"/>
</dbReference>
<dbReference type="PANTHER" id="PTHR13812">
    <property type="entry name" value="KETIMINE REDUCTASE MU-CRYSTALLIN"/>
    <property type="match status" value="1"/>
</dbReference>
<dbReference type="PIRSF" id="PIRSF001439">
    <property type="entry name" value="CryM"/>
    <property type="match status" value="1"/>
</dbReference>
<sequence length="330" mass="33604">MTATVFDAAQTARLTPFAELVDALGTAALDAADGLIASPARLVVPLNEGGVLLSMPAAASDLAIHKLVTVCPRNRASGLPTIHGQVSAIDPSSGAPLFALDGPTVTGRRTAAVTLLAIRTFLAAAPRDVLLIGTGTQAEHHVAALAALFPTARVHVKARTAAQAAAFCERLRTASPAPARLEPLACDAALPDALDVVITSTTSAAPVYDEPARAGRLVVGVGAFTRDAAEVGGRTIADSALYVDDPDGARHEAGDLLVAGVEWSRVHSLADALRERAAPAGGAAGHAARRPVPHDRATPVFFKSVGCAAWDLAACRVALAAATSRTQACI</sequence>
<dbReference type="Pfam" id="PF02423">
    <property type="entry name" value="OCD_Mu_crystall"/>
    <property type="match status" value="1"/>
</dbReference>
<organism evidence="1 2">
    <name type="scientific">Burkholderia singularis</name>
    <dbReference type="NCBI Taxonomy" id="1503053"/>
    <lineage>
        <taxon>Bacteria</taxon>
        <taxon>Pseudomonadati</taxon>
        <taxon>Pseudomonadota</taxon>
        <taxon>Betaproteobacteria</taxon>
        <taxon>Burkholderiales</taxon>
        <taxon>Burkholderiaceae</taxon>
        <taxon>Burkholderia</taxon>
        <taxon>pseudomallei group</taxon>
    </lineage>
</organism>
<dbReference type="EMBL" id="LOWA01000018">
    <property type="protein sequence ID" value="KVE28425.1"/>
    <property type="molecule type" value="Genomic_DNA"/>
</dbReference>